<dbReference type="SMART" id="SM00132">
    <property type="entry name" value="LIM"/>
    <property type="match status" value="1"/>
</dbReference>
<dbReference type="SUPFAM" id="SSF57716">
    <property type="entry name" value="Glucocorticoid receptor-like (DNA-binding domain)"/>
    <property type="match status" value="2"/>
</dbReference>
<dbReference type="PROSITE" id="PS50023">
    <property type="entry name" value="LIM_DOMAIN_2"/>
    <property type="match status" value="1"/>
</dbReference>
<evidence type="ECO:0000256" key="2">
    <source>
        <dbReference type="ARBA" id="ARBA00022833"/>
    </source>
</evidence>
<feature type="compositionally biased region" description="Basic and acidic residues" evidence="5">
    <location>
        <begin position="494"/>
        <end position="507"/>
    </location>
</feature>
<gene>
    <name evidence="7" type="ORF">F0562_013256</name>
</gene>
<dbReference type="AlphaFoldDB" id="A0A5J4ZUB0"/>
<evidence type="ECO:0000256" key="4">
    <source>
        <dbReference type="PROSITE-ProRule" id="PRU00125"/>
    </source>
</evidence>
<dbReference type="GO" id="GO:0046872">
    <property type="term" value="F:metal ion binding"/>
    <property type="evidence" value="ECO:0007669"/>
    <property type="project" value="UniProtKB-KW"/>
</dbReference>
<dbReference type="Gene3D" id="2.10.110.10">
    <property type="entry name" value="Cysteine Rich Protein"/>
    <property type="match status" value="1"/>
</dbReference>
<dbReference type="PANTHER" id="PTHR44259:SF108">
    <property type="entry name" value="F-BOX PROTEIN SKIP23-LIKE"/>
    <property type="match status" value="1"/>
</dbReference>
<dbReference type="CDD" id="cd09441">
    <property type="entry name" value="LIM2_SF3"/>
    <property type="match status" value="1"/>
</dbReference>
<dbReference type="Proteomes" id="UP000325577">
    <property type="component" value="Linkage Group LG5"/>
</dbReference>
<keyword evidence="8" id="KW-1185">Reference proteome</keyword>
<feature type="region of interest" description="Disordered" evidence="5">
    <location>
        <begin position="479"/>
        <end position="519"/>
    </location>
</feature>
<sequence>MANWAELHEDILYLIGRRLTLFEDFVAFGGVCVSWRLVMAALKKDFNMLPRVPWLMLAEKDDGSNLRDFYCPMKCKNIYRSMLPKASGKRFFSSQGWLLTIAADHEVNLLHPLSRVRILLPNLTTFSNLEEMATHCTDKLYHNFIEKAVLSSSPSTTSDYAVMVIHGDISKLAFYRRGDNAWTTIETWLSAYSDLIYHEGRFYAVDYWGRIVVCDVNGSCPTMGQIMPVMPNEFTHSLEKLYLVESLGKLLIVLRQGVTTRDDCTYGTTRFRVFELNWEKVQSLGNRALFLGFNSSFSVEACNEIKANCIYFTDDCFEAYYSASFADEGAPNYHPEGGGKDMGIFNLSDGSIEPHFRGTSFDPLSPPMPHFEQLFKETGSFTKKLSSSGKPSELSRTPSKLSSFFSGTQEKCAVCTKTVYPLEKVTVEGEFYHKSCFRCAHGGCFLTPSSYAALDGILYCKPHFAQLFKEKGSYNHLTKNASIKRSGTPLTPEAEAKAAPEQPKSESEAETQPDSDQTQ</sequence>
<organism evidence="7 8">
    <name type="scientific">Nyssa sinensis</name>
    <dbReference type="NCBI Taxonomy" id="561372"/>
    <lineage>
        <taxon>Eukaryota</taxon>
        <taxon>Viridiplantae</taxon>
        <taxon>Streptophyta</taxon>
        <taxon>Embryophyta</taxon>
        <taxon>Tracheophyta</taxon>
        <taxon>Spermatophyta</taxon>
        <taxon>Magnoliopsida</taxon>
        <taxon>eudicotyledons</taxon>
        <taxon>Gunneridae</taxon>
        <taxon>Pentapetalae</taxon>
        <taxon>asterids</taxon>
        <taxon>Cornales</taxon>
        <taxon>Nyssaceae</taxon>
        <taxon>Nyssa</taxon>
    </lineage>
</organism>
<evidence type="ECO:0000313" key="7">
    <source>
        <dbReference type="EMBL" id="KAA8522383.1"/>
    </source>
</evidence>
<keyword evidence="1 4" id="KW-0479">Metal-binding</keyword>
<dbReference type="GO" id="GO:0051015">
    <property type="term" value="F:actin filament binding"/>
    <property type="evidence" value="ECO:0007669"/>
    <property type="project" value="UniProtKB-ARBA"/>
</dbReference>
<keyword evidence="2 4" id="KW-0862">Zinc</keyword>
<evidence type="ECO:0000313" key="8">
    <source>
        <dbReference type="Proteomes" id="UP000325577"/>
    </source>
</evidence>
<evidence type="ECO:0000256" key="5">
    <source>
        <dbReference type="SAM" id="MobiDB-lite"/>
    </source>
</evidence>
<dbReference type="InterPro" id="IPR050942">
    <property type="entry name" value="F-box_BR-signaling"/>
</dbReference>
<reference evidence="7 8" key="1">
    <citation type="submission" date="2019-09" db="EMBL/GenBank/DDBJ databases">
        <title>A chromosome-level genome assembly of the Chinese tupelo Nyssa sinensis.</title>
        <authorList>
            <person name="Yang X."/>
            <person name="Kang M."/>
            <person name="Yang Y."/>
            <person name="Xiong H."/>
            <person name="Wang M."/>
            <person name="Zhang Z."/>
            <person name="Wang Z."/>
            <person name="Wu H."/>
            <person name="Ma T."/>
            <person name="Liu J."/>
            <person name="Xi Z."/>
        </authorList>
    </citation>
    <scope>NUCLEOTIDE SEQUENCE [LARGE SCALE GENOMIC DNA]</scope>
    <source>
        <strain evidence="7">J267</strain>
        <tissue evidence="7">Leaf</tissue>
    </source>
</reference>
<dbReference type="PANTHER" id="PTHR44259">
    <property type="entry name" value="OS07G0183000 PROTEIN-RELATED"/>
    <property type="match status" value="1"/>
</dbReference>
<proteinExistence type="predicted"/>
<evidence type="ECO:0000256" key="1">
    <source>
        <dbReference type="ARBA" id="ARBA00022723"/>
    </source>
</evidence>
<keyword evidence="3 4" id="KW-0440">LIM domain</keyword>
<dbReference type="FunFam" id="2.10.110.10:FF:000002">
    <property type="entry name" value="LIM domain and actin-binding 1"/>
    <property type="match status" value="1"/>
</dbReference>
<dbReference type="OrthoDB" id="642536at2759"/>
<dbReference type="EMBL" id="CM018048">
    <property type="protein sequence ID" value="KAA8522383.1"/>
    <property type="molecule type" value="Genomic_DNA"/>
</dbReference>
<evidence type="ECO:0000256" key="3">
    <source>
        <dbReference type="ARBA" id="ARBA00023038"/>
    </source>
</evidence>
<name>A0A5J4ZUB0_9ASTE</name>
<dbReference type="Pfam" id="PF00412">
    <property type="entry name" value="LIM"/>
    <property type="match status" value="1"/>
</dbReference>
<dbReference type="GO" id="GO:0051017">
    <property type="term" value="P:actin filament bundle assembly"/>
    <property type="evidence" value="ECO:0007669"/>
    <property type="project" value="UniProtKB-ARBA"/>
</dbReference>
<dbReference type="InterPro" id="IPR005174">
    <property type="entry name" value="KIB1-4_b-propeller"/>
</dbReference>
<protein>
    <recommendedName>
        <fullName evidence="6">LIM zinc-binding domain-containing protein</fullName>
    </recommendedName>
</protein>
<dbReference type="InterPro" id="IPR001781">
    <property type="entry name" value="Znf_LIM"/>
</dbReference>
<feature type="domain" description="LIM zinc-binding" evidence="6">
    <location>
        <begin position="410"/>
        <end position="470"/>
    </location>
</feature>
<accession>A0A5J4ZUB0</accession>
<dbReference type="Pfam" id="PF03478">
    <property type="entry name" value="Beta-prop_KIB1-4"/>
    <property type="match status" value="1"/>
</dbReference>
<evidence type="ECO:0000259" key="6">
    <source>
        <dbReference type="PROSITE" id="PS50023"/>
    </source>
</evidence>